<comment type="caution">
    <text evidence="1">The sequence shown here is derived from an EMBL/GenBank/DDBJ whole genome shotgun (WGS) entry which is preliminary data.</text>
</comment>
<protein>
    <submittedName>
        <fullName evidence="1">Uncharacterized protein</fullName>
    </submittedName>
</protein>
<dbReference type="Proteomes" id="UP000035720">
    <property type="component" value="Unassembled WGS sequence"/>
</dbReference>
<dbReference type="EMBL" id="CAJC01000011">
    <property type="protein sequence ID" value="CCI51543.1"/>
    <property type="molecule type" value="Genomic_DNA"/>
</dbReference>
<proteinExistence type="predicted"/>
<reference evidence="1 2" key="1">
    <citation type="journal article" date="2013" name="ISME J.">
        <title>A metabolic model for members of the genus Tetrasphaera involved in enhanced biological phosphorus removal.</title>
        <authorList>
            <person name="Kristiansen R."/>
            <person name="Nguyen H.T.T."/>
            <person name="Saunders A.M."/>
            <person name="Nielsen J.L."/>
            <person name="Wimmer R."/>
            <person name="Le V.Q."/>
            <person name="McIlroy S.J."/>
            <person name="Petrovski S."/>
            <person name="Seviour R.J."/>
            <person name="Calteau A."/>
            <person name="Nielsen K.L."/>
            <person name="Nielsen P.H."/>
        </authorList>
    </citation>
    <scope>NUCLEOTIDE SEQUENCE [LARGE SCALE GENOMIC DNA]</scope>
    <source>
        <strain evidence="1 2">Ben 74</strain>
    </source>
</reference>
<evidence type="ECO:0000313" key="2">
    <source>
        <dbReference type="Proteomes" id="UP000035720"/>
    </source>
</evidence>
<name>A0A077M9Z9_9MICO</name>
<evidence type="ECO:0000313" key="1">
    <source>
        <dbReference type="EMBL" id="CCI51543.1"/>
    </source>
</evidence>
<sequence length="61" mass="6651">MSSRGLGGRRLVWLPAAAQVGEHGLRFDGLVCGGLHVFSLACRQANHRFANHVRLYPHPCG</sequence>
<accession>A0A077M9Z9</accession>
<dbReference type="AlphaFoldDB" id="A0A077M9Z9"/>
<gene>
    <name evidence="1" type="ORF">BN13_1080016</name>
</gene>
<organism evidence="1 2">
    <name type="scientific">Nostocoides jenkinsii Ben 74</name>
    <dbReference type="NCBI Taxonomy" id="1193518"/>
    <lineage>
        <taxon>Bacteria</taxon>
        <taxon>Bacillati</taxon>
        <taxon>Actinomycetota</taxon>
        <taxon>Actinomycetes</taxon>
        <taxon>Micrococcales</taxon>
        <taxon>Intrasporangiaceae</taxon>
        <taxon>Nostocoides</taxon>
    </lineage>
</organism>
<keyword evidence="2" id="KW-1185">Reference proteome</keyword>